<evidence type="ECO:0000256" key="8">
    <source>
        <dbReference type="ARBA" id="ARBA00022850"/>
    </source>
</evidence>
<keyword evidence="12 14" id="KW-0850">VLDL</keyword>
<evidence type="ECO:0000256" key="11">
    <source>
        <dbReference type="ARBA" id="ARBA00023098"/>
    </source>
</evidence>
<dbReference type="GO" id="GO:0016004">
    <property type="term" value="F:phospholipase activator activity"/>
    <property type="evidence" value="ECO:0007669"/>
    <property type="project" value="TreeGrafter"/>
</dbReference>
<keyword evidence="5 14" id="KW-0162">Chylomicron</keyword>
<evidence type="ECO:0000256" key="10">
    <source>
        <dbReference type="ARBA" id="ARBA00023055"/>
    </source>
</evidence>
<keyword evidence="14" id="KW-0732">Signal</keyword>
<keyword evidence="6 14" id="KW-0964">Secreted</keyword>
<dbReference type="GO" id="GO:0060697">
    <property type="term" value="P:positive regulation of phospholipid catabolic process"/>
    <property type="evidence" value="ECO:0007669"/>
    <property type="project" value="TreeGrafter"/>
</dbReference>
<evidence type="ECO:0000256" key="4">
    <source>
        <dbReference type="ARBA" id="ARBA00022448"/>
    </source>
</evidence>
<keyword evidence="4 14" id="KW-0813">Transport</keyword>
<dbReference type="Gene3D" id="1.10.1440.10">
    <property type="entry name" value="Apolipoprotein C-II"/>
    <property type="match status" value="1"/>
</dbReference>
<reference evidence="15" key="2">
    <citation type="submission" date="2025-08" db="UniProtKB">
        <authorList>
            <consortium name="Ensembl"/>
        </authorList>
    </citation>
    <scope>IDENTIFICATION</scope>
</reference>
<evidence type="ECO:0000313" key="16">
    <source>
        <dbReference type="Proteomes" id="UP000265140"/>
    </source>
</evidence>
<reference evidence="15 16" key="1">
    <citation type="submission" date="2020-02" db="EMBL/GenBank/DDBJ databases">
        <title>Esox lucius (northern pike) genome, fEsoLuc1, primary haplotype.</title>
        <authorList>
            <person name="Myers G."/>
            <person name="Karagic N."/>
            <person name="Meyer A."/>
            <person name="Pippel M."/>
            <person name="Reichard M."/>
            <person name="Winkler S."/>
            <person name="Tracey A."/>
            <person name="Sims Y."/>
            <person name="Howe K."/>
            <person name="Rhie A."/>
            <person name="Formenti G."/>
            <person name="Durbin R."/>
            <person name="Fedrigo O."/>
            <person name="Jarvis E.D."/>
        </authorList>
    </citation>
    <scope>NUCLEOTIDE SEQUENCE [LARGE SCALE GENOMIC DNA]</scope>
</reference>
<keyword evidence="11 14" id="KW-0443">Lipid metabolism</keyword>
<dbReference type="Pfam" id="PF05355">
    <property type="entry name" value="Apo-CII"/>
    <property type="match status" value="1"/>
</dbReference>
<evidence type="ECO:0000256" key="7">
    <source>
        <dbReference type="ARBA" id="ARBA00022710"/>
    </source>
</evidence>
<keyword evidence="7 14" id="KW-0427">LDL</keyword>
<dbReference type="AlphaFoldDB" id="A0AAY5KAC7"/>
<accession>A0AAY5KAC7</accession>
<dbReference type="GO" id="GO:0043274">
    <property type="term" value="F:phospholipase binding"/>
    <property type="evidence" value="ECO:0007669"/>
    <property type="project" value="TreeGrafter"/>
</dbReference>
<proteinExistence type="inferred from homology"/>
<keyword evidence="8 14" id="KW-0345">HDL</keyword>
<reference evidence="15" key="3">
    <citation type="submission" date="2025-09" db="UniProtKB">
        <authorList>
            <consortium name="Ensembl"/>
        </authorList>
    </citation>
    <scope>IDENTIFICATION</scope>
</reference>
<keyword evidence="10 14" id="KW-0445">Lipid transport</keyword>
<comment type="subcellular location">
    <subcellularLocation>
        <location evidence="1 14">Secreted</location>
    </subcellularLocation>
</comment>
<evidence type="ECO:0000313" key="15">
    <source>
        <dbReference type="Ensembl" id="ENSELUP00000085711.1"/>
    </source>
</evidence>
<evidence type="ECO:0000256" key="1">
    <source>
        <dbReference type="ARBA" id="ARBA00004613"/>
    </source>
</evidence>
<dbReference type="PANTHER" id="PTHR16566">
    <property type="entry name" value="APOLIPOPROTEIN C-II"/>
    <property type="match status" value="1"/>
</dbReference>
<evidence type="ECO:0000256" key="14">
    <source>
        <dbReference type="RuleBase" id="RU368054"/>
    </source>
</evidence>
<dbReference type="GeneTree" id="ENSGT00940000172196"/>
<dbReference type="GO" id="GO:0034364">
    <property type="term" value="C:high-density lipoprotein particle"/>
    <property type="evidence" value="ECO:0007669"/>
    <property type="project" value="UniProtKB-KW"/>
</dbReference>
<dbReference type="InterPro" id="IPR008019">
    <property type="entry name" value="Apo-CII"/>
</dbReference>
<evidence type="ECO:0000256" key="9">
    <source>
        <dbReference type="ARBA" id="ARBA00022963"/>
    </source>
</evidence>
<dbReference type="GO" id="GO:0016042">
    <property type="term" value="P:lipid catabolic process"/>
    <property type="evidence" value="ECO:0007669"/>
    <property type="project" value="UniProtKB-UniRule"/>
</dbReference>
<dbReference type="Ensembl" id="ENSELUT00000107328.1">
    <property type="protein sequence ID" value="ENSELUP00000085711.1"/>
    <property type="gene ID" value="ENSELUG00000042510.1"/>
</dbReference>
<evidence type="ECO:0000256" key="13">
    <source>
        <dbReference type="ARBA" id="ARBA00031176"/>
    </source>
</evidence>
<dbReference type="GO" id="GO:0042627">
    <property type="term" value="C:chylomicron"/>
    <property type="evidence" value="ECO:0007669"/>
    <property type="project" value="UniProtKB-UniRule"/>
</dbReference>
<organism evidence="15 16">
    <name type="scientific">Esox lucius</name>
    <name type="common">Northern pike</name>
    <dbReference type="NCBI Taxonomy" id="8010"/>
    <lineage>
        <taxon>Eukaryota</taxon>
        <taxon>Metazoa</taxon>
        <taxon>Chordata</taxon>
        <taxon>Craniata</taxon>
        <taxon>Vertebrata</taxon>
        <taxon>Euteleostomi</taxon>
        <taxon>Actinopterygii</taxon>
        <taxon>Neopterygii</taxon>
        <taxon>Teleostei</taxon>
        <taxon>Protacanthopterygii</taxon>
        <taxon>Esociformes</taxon>
        <taxon>Esocidae</taxon>
        <taxon>Esox</taxon>
    </lineage>
</organism>
<comment type="similarity">
    <text evidence="2 14">Belongs to the apolipoprotein C2 family.</text>
</comment>
<keyword evidence="9 14" id="KW-0442">Lipid degradation</keyword>
<protein>
    <recommendedName>
        <fullName evidence="3 14">Apolipoprotein C-II</fullName>
        <shortName evidence="14">Apo-CII</shortName>
        <shortName evidence="14">ApoC-II</shortName>
    </recommendedName>
    <alternativeName>
        <fullName evidence="13 14">Apolipoprotein C2</fullName>
    </alternativeName>
</protein>
<dbReference type="Proteomes" id="UP000265140">
    <property type="component" value="Chromosome 20"/>
</dbReference>
<dbReference type="PANTHER" id="PTHR16566:SF0">
    <property type="entry name" value="APOLIPOPROTEIN C-II"/>
    <property type="match status" value="1"/>
</dbReference>
<comment type="function">
    <text evidence="14">Component of chylomicrons, very low-density lipoproteins (VLDL), low-density lipoproteins (LDL), and high-density lipoproteins (HDL) in plasma. Plays an important role in lipoprotein metabolism as an activator of lipoprotein lipase.</text>
</comment>
<evidence type="ECO:0000256" key="3">
    <source>
        <dbReference type="ARBA" id="ARBA00013947"/>
    </source>
</evidence>
<evidence type="ECO:0000256" key="12">
    <source>
        <dbReference type="ARBA" id="ARBA00023313"/>
    </source>
</evidence>
<dbReference type="GO" id="GO:0034361">
    <property type="term" value="C:very-low-density lipoprotein particle"/>
    <property type="evidence" value="ECO:0007669"/>
    <property type="project" value="UniProtKB-UniRule"/>
</dbReference>
<dbReference type="GO" id="GO:0006869">
    <property type="term" value="P:lipid transport"/>
    <property type="evidence" value="ECO:0007669"/>
    <property type="project" value="UniProtKB-UniRule"/>
</dbReference>
<dbReference type="GO" id="GO:0034362">
    <property type="term" value="C:low-density lipoprotein particle"/>
    <property type="evidence" value="ECO:0007669"/>
    <property type="project" value="UniProtKB-UniRule"/>
</dbReference>
<dbReference type="InterPro" id="IPR023121">
    <property type="entry name" value="ApoC-II_dom_sf"/>
</dbReference>
<name>A0AAY5KAC7_ESOLU</name>
<sequence>MVCLYLTHFFAFPDLSDIMNKLLVITMFVTLSLSAHGFRLPRDAEEGDLEVAEQGTLGKLNSVVKQYYETSINKAAGWLEVIKDLKLEEKAKNAYADTTTVVGTYAGIFQDQVYHLFYPQ</sequence>
<keyword evidence="16" id="KW-1185">Reference proteome</keyword>
<evidence type="ECO:0000256" key="5">
    <source>
        <dbReference type="ARBA" id="ARBA00022513"/>
    </source>
</evidence>
<evidence type="ECO:0000256" key="2">
    <source>
        <dbReference type="ARBA" id="ARBA00007221"/>
    </source>
</evidence>
<evidence type="ECO:0000256" key="6">
    <source>
        <dbReference type="ARBA" id="ARBA00022525"/>
    </source>
</evidence>